<feature type="transmembrane region" description="Helical" evidence="6">
    <location>
        <begin position="149"/>
        <end position="169"/>
    </location>
</feature>
<evidence type="ECO:0000256" key="6">
    <source>
        <dbReference type="SAM" id="Phobius"/>
    </source>
</evidence>
<name>A0AAE0BVX8_9CHLO</name>
<feature type="transmembrane region" description="Helical" evidence="6">
    <location>
        <begin position="220"/>
        <end position="239"/>
    </location>
</feature>
<comment type="subcellular location">
    <subcellularLocation>
        <location evidence="1">Membrane</location>
        <topology evidence="1">Multi-pass membrane protein</topology>
    </subcellularLocation>
</comment>
<feature type="domain" description="Amino acid transporter transmembrane" evidence="7">
    <location>
        <begin position="24"/>
        <end position="232"/>
    </location>
</feature>
<dbReference type="Pfam" id="PF01490">
    <property type="entry name" value="Aa_trans"/>
    <property type="match status" value="1"/>
</dbReference>
<gene>
    <name evidence="8" type="ORF">CYMTET_46542</name>
</gene>
<reference evidence="8 9" key="1">
    <citation type="journal article" date="2015" name="Genome Biol. Evol.">
        <title>Comparative Genomics of a Bacterivorous Green Alga Reveals Evolutionary Causalities and Consequences of Phago-Mixotrophic Mode of Nutrition.</title>
        <authorList>
            <person name="Burns J.A."/>
            <person name="Paasch A."/>
            <person name="Narechania A."/>
            <person name="Kim E."/>
        </authorList>
    </citation>
    <scope>NUCLEOTIDE SEQUENCE [LARGE SCALE GENOMIC DNA]</scope>
    <source>
        <strain evidence="8 9">PLY_AMNH</strain>
    </source>
</reference>
<evidence type="ECO:0000256" key="1">
    <source>
        <dbReference type="ARBA" id="ARBA00004141"/>
    </source>
</evidence>
<comment type="caution">
    <text evidence="8">The sequence shown here is derived from an EMBL/GenBank/DDBJ whole genome shotgun (WGS) entry which is preliminary data.</text>
</comment>
<dbReference type="PANTHER" id="PTHR22950">
    <property type="entry name" value="AMINO ACID TRANSPORTER"/>
    <property type="match status" value="1"/>
</dbReference>
<dbReference type="InterPro" id="IPR013057">
    <property type="entry name" value="AA_transpt_TM"/>
</dbReference>
<dbReference type="EMBL" id="LGRX02032629">
    <property type="protein sequence ID" value="KAK3243823.1"/>
    <property type="molecule type" value="Genomic_DNA"/>
</dbReference>
<keyword evidence="5 6" id="KW-0472">Membrane</keyword>
<proteinExistence type="predicted"/>
<evidence type="ECO:0000256" key="2">
    <source>
        <dbReference type="ARBA" id="ARBA00022692"/>
    </source>
</evidence>
<keyword evidence="4 6" id="KW-1133">Transmembrane helix</keyword>
<organism evidence="8 9">
    <name type="scientific">Cymbomonas tetramitiformis</name>
    <dbReference type="NCBI Taxonomy" id="36881"/>
    <lineage>
        <taxon>Eukaryota</taxon>
        <taxon>Viridiplantae</taxon>
        <taxon>Chlorophyta</taxon>
        <taxon>Pyramimonadophyceae</taxon>
        <taxon>Pyramimonadales</taxon>
        <taxon>Pyramimonadaceae</taxon>
        <taxon>Cymbomonas</taxon>
    </lineage>
</organism>
<accession>A0AAE0BVX8</accession>
<evidence type="ECO:0000313" key="9">
    <source>
        <dbReference type="Proteomes" id="UP001190700"/>
    </source>
</evidence>
<keyword evidence="2 6" id="KW-0812">Transmembrane</keyword>
<feature type="transmembrane region" description="Helical" evidence="6">
    <location>
        <begin position="181"/>
        <end position="200"/>
    </location>
</feature>
<feature type="transmembrane region" description="Helical" evidence="6">
    <location>
        <begin position="56"/>
        <end position="80"/>
    </location>
</feature>
<feature type="transmembrane region" description="Helical" evidence="6">
    <location>
        <begin position="27"/>
        <end position="50"/>
    </location>
</feature>
<evidence type="ECO:0000259" key="7">
    <source>
        <dbReference type="Pfam" id="PF01490"/>
    </source>
</evidence>
<protein>
    <recommendedName>
        <fullName evidence="7">Amino acid transporter transmembrane domain-containing protein</fullName>
    </recommendedName>
</protein>
<sequence length="243" mass="25782">MAPNTEPLLTQECSGVAKGISEGQGTFTSAVLTLSISCVGTGVLAFPYAFKSCGVLAALLTCATMALVLGFTLYACVYCCECASRHLGRKVESYHHLVRTVGGERLAYFTEVVIWLYSFGISLGCLVIIGDISEPLVARLASKYFTSTLQMRAAPIIVITLTAVLPLSLLRNITSLSYSSFFGVVGVFYLVGLIICKYATHAEPAPEKAATLGLTSLTGIFTSIPLMCFALGSVPRLALPTEP</sequence>
<dbReference type="GO" id="GO:0016020">
    <property type="term" value="C:membrane"/>
    <property type="evidence" value="ECO:0007669"/>
    <property type="project" value="UniProtKB-SubCell"/>
</dbReference>
<keyword evidence="3" id="KW-0029">Amino-acid transport</keyword>
<evidence type="ECO:0000313" key="8">
    <source>
        <dbReference type="EMBL" id="KAK3243823.1"/>
    </source>
</evidence>
<evidence type="ECO:0000256" key="4">
    <source>
        <dbReference type="ARBA" id="ARBA00022989"/>
    </source>
</evidence>
<keyword evidence="3" id="KW-0813">Transport</keyword>
<keyword evidence="9" id="KW-1185">Reference proteome</keyword>
<dbReference type="AlphaFoldDB" id="A0AAE0BVX8"/>
<feature type="transmembrane region" description="Helical" evidence="6">
    <location>
        <begin position="106"/>
        <end position="129"/>
    </location>
</feature>
<evidence type="ECO:0000256" key="5">
    <source>
        <dbReference type="ARBA" id="ARBA00023136"/>
    </source>
</evidence>
<dbReference type="GO" id="GO:0015179">
    <property type="term" value="F:L-amino acid transmembrane transporter activity"/>
    <property type="evidence" value="ECO:0007669"/>
    <property type="project" value="TreeGrafter"/>
</dbReference>
<dbReference type="Proteomes" id="UP001190700">
    <property type="component" value="Unassembled WGS sequence"/>
</dbReference>
<evidence type="ECO:0000256" key="3">
    <source>
        <dbReference type="ARBA" id="ARBA00022970"/>
    </source>
</evidence>